<gene>
    <name evidence="1" type="ORF">B5F14_01610</name>
</gene>
<evidence type="ECO:0000313" key="1">
    <source>
        <dbReference type="EMBL" id="OUP61678.1"/>
    </source>
</evidence>
<keyword evidence="2" id="KW-1185">Reference proteome</keyword>
<sequence>MNIYSFMAHYVAKILKIRPNDILDRWGVSELLVAYGIYRNEAQEKAYSEIESYNRTAKKKIPRVNRYAVKFYSRKELEEENVST</sequence>
<dbReference type="EMBL" id="NFKM01000002">
    <property type="protein sequence ID" value="OUP61678.1"/>
    <property type="molecule type" value="Genomic_DNA"/>
</dbReference>
<protein>
    <submittedName>
        <fullName evidence="1">Uncharacterized protein</fullName>
    </submittedName>
</protein>
<accession>A0A1Y4LYM0</accession>
<reference evidence="2" key="1">
    <citation type="submission" date="2017-04" db="EMBL/GenBank/DDBJ databases">
        <title>Function of individual gut microbiota members based on whole genome sequencing of pure cultures obtained from chicken caecum.</title>
        <authorList>
            <person name="Medvecky M."/>
            <person name="Cejkova D."/>
            <person name="Polansky O."/>
            <person name="Karasova D."/>
            <person name="Kubasova T."/>
            <person name="Cizek A."/>
            <person name="Rychlik I."/>
        </authorList>
    </citation>
    <scope>NUCLEOTIDE SEQUENCE [LARGE SCALE GENOMIC DNA]</scope>
    <source>
        <strain evidence="2">An178</strain>
    </source>
</reference>
<dbReference type="Proteomes" id="UP000195447">
    <property type="component" value="Unassembled WGS sequence"/>
</dbReference>
<name>A0A1Y4LYM0_9FIRM</name>
<dbReference type="AlphaFoldDB" id="A0A1Y4LYM0"/>
<comment type="caution">
    <text evidence="1">The sequence shown here is derived from an EMBL/GenBank/DDBJ whole genome shotgun (WGS) entry which is preliminary data.</text>
</comment>
<organism evidence="1 2">
    <name type="scientific">Faecalitalea cylindroides</name>
    <dbReference type="NCBI Taxonomy" id="39483"/>
    <lineage>
        <taxon>Bacteria</taxon>
        <taxon>Bacillati</taxon>
        <taxon>Bacillota</taxon>
        <taxon>Erysipelotrichia</taxon>
        <taxon>Erysipelotrichales</taxon>
        <taxon>Erysipelotrichaceae</taxon>
        <taxon>Faecalitalea</taxon>
    </lineage>
</organism>
<proteinExistence type="predicted"/>
<dbReference type="RefSeq" id="WP_087158120.1">
    <property type="nucleotide sequence ID" value="NZ_NFKM01000002.1"/>
</dbReference>
<evidence type="ECO:0000313" key="2">
    <source>
        <dbReference type="Proteomes" id="UP000195447"/>
    </source>
</evidence>